<evidence type="ECO:0000256" key="1">
    <source>
        <dbReference type="ARBA" id="ARBA00007358"/>
    </source>
</evidence>
<reference evidence="6 7" key="1">
    <citation type="submission" date="2017-06" db="EMBL/GenBank/DDBJ databases">
        <authorList>
            <person name="Kim H.J."/>
            <person name="Triplett B.A."/>
        </authorList>
    </citation>
    <scope>NUCLEOTIDE SEQUENCE [LARGE SCALE GENOMIC DNA]</scope>
    <source>
        <strain evidence="6 7">SCA</strain>
    </source>
</reference>
<dbReference type="PROSITE" id="PS00913">
    <property type="entry name" value="ADH_IRON_1"/>
    <property type="match status" value="1"/>
</dbReference>
<accession>A0A239C0N2</accession>
<organism evidence="6 7">
    <name type="scientific">Anaerovirgula multivorans</name>
    <dbReference type="NCBI Taxonomy" id="312168"/>
    <lineage>
        <taxon>Bacteria</taxon>
        <taxon>Bacillati</taxon>
        <taxon>Bacillota</taxon>
        <taxon>Clostridia</taxon>
        <taxon>Peptostreptococcales</taxon>
        <taxon>Natronincolaceae</taxon>
        <taxon>Anaerovirgula</taxon>
    </lineage>
</organism>
<dbReference type="InterPro" id="IPR056798">
    <property type="entry name" value="ADH_Fe_C"/>
</dbReference>
<dbReference type="PANTHER" id="PTHR11496:SF102">
    <property type="entry name" value="ALCOHOL DEHYDROGENASE 4"/>
    <property type="match status" value="1"/>
</dbReference>
<feature type="domain" description="Alcohol dehydrogenase iron-type/glycerol dehydrogenase GldA" evidence="4">
    <location>
        <begin position="13"/>
        <end position="182"/>
    </location>
</feature>
<dbReference type="PANTHER" id="PTHR11496">
    <property type="entry name" value="ALCOHOL DEHYDROGENASE"/>
    <property type="match status" value="1"/>
</dbReference>
<dbReference type="InterPro" id="IPR039697">
    <property type="entry name" value="Alcohol_dehydrogenase_Fe"/>
</dbReference>
<dbReference type="Gene3D" id="3.40.50.1970">
    <property type="match status" value="1"/>
</dbReference>
<evidence type="ECO:0000256" key="2">
    <source>
        <dbReference type="ARBA" id="ARBA00023002"/>
    </source>
</evidence>
<dbReference type="InterPro" id="IPR001670">
    <property type="entry name" value="ADH_Fe/GldA"/>
</dbReference>
<feature type="domain" description="Fe-containing alcohol dehydrogenase-like C-terminal" evidence="5">
    <location>
        <begin position="193"/>
        <end position="385"/>
    </location>
</feature>
<sequence length="387" mass="41699">MDNLMKTFSFELPTRIEYGIGVVHQVGEEFKKLGINKVLIVTDKGIMKAGLVDRTVVSLQVAGIEYEVFEEVEANPKDYNVEKGAEAAKKFGAKGLIAVGGGSPIDCAKSISVLVSYSADKIKSFEGKKAVEKPTIPLISIPTTAGSGSEVTFSSVITDTQNNYKMTVKSPLIAPKIALVDPEMTISMPASVTAATGVDALTHAIEAYTVNESEPISDAVALHAVGLIWKNLKTAVFHPDNIEARAGMLMGSLLAGLAFSHADVASVHCMAESLGSIYDAPHGVCNAILLPYVMEYNMEYCKEKYANLARVMGANFNNVEEGAYKAVEMVKQLTIDVRLPSFKSLGIEEKDFEVLAEMSVKNISTASNPRPMTKEDYLEVLKKAFVG</sequence>
<dbReference type="Gene3D" id="1.20.1090.10">
    <property type="entry name" value="Dehydroquinate synthase-like - alpha domain"/>
    <property type="match status" value="1"/>
</dbReference>
<dbReference type="Pfam" id="PF00465">
    <property type="entry name" value="Fe-ADH"/>
    <property type="match status" value="1"/>
</dbReference>
<dbReference type="InterPro" id="IPR018211">
    <property type="entry name" value="ADH_Fe_CS"/>
</dbReference>
<dbReference type="GO" id="GO:0046872">
    <property type="term" value="F:metal ion binding"/>
    <property type="evidence" value="ECO:0007669"/>
    <property type="project" value="InterPro"/>
</dbReference>
<keyword evidence="3" id="KW-0520">NAD</keyword>
<dbReference type="OrthoDB" id="9804734at2"/>
<gene>
    <name evidence="6" type="ORF">SAMN05446037_1004224</name>
</gene>
<dbReference type="SUPFAM" id="SSF56796">
    <property type="entry name" value="Dehydroquinate synthase-like"/>
    <property type="match status" value="1"/>
</dbReference>
<keyword evidence="2" id="KW-0560">Oxidoreductase</keyword>
<evidence type="ECO:0000313" key="6">
    <source>
        <dbReference type="EMBL" id="SNS13211.1"/>
    </source>
</evidence>
<dbReference type="Proteomes" id="UP000198304">
    <property type="component" value="Unassembled WGS sequence"/>
</dbReference>
<dbReference type="Pfam" id="PF25137">
    <property type="entry name" value="ADH_Fe_C"/>
    <property type="match status" value="1"/>
</dbReference>
<dbReference type="AlphaFoldDB" id="A0A239C0N2"/>
<evidence type="ECO:0000259" key="5">
    <source>
        <dbReference type="Pfam" id="PF25137"/>
    </source>
</evidence>
<dbReference type="RefSeq" id="WP_089281994.1">
    <property type="nucleotide sequence ID" value="NZ_FZOJ01000004.1"/>
</dbReference>
<dbReference type="FunFam" id="3.40.50.1970:FF:000003">
    <property type="entry name" value="Alcohol dehydrogenase, iron-containing"/>
    <property type="match status" value="1"/>
</dbReference>
<protein>
    <submittedName>
        <fullName evidence="6">Alcohol dehydrogenase</fullName>
    </submittedName>
</protein>
<evidence type="ECO:0000256" key="3">
    <source>
        <dbReference type="ARBA" id="ARBA00023027"/>
    </source>
</evidence>
<dbReference type="CDD" id="cd08551">
    <property type="entry name" value="Fe-ADH"/>
    <property type="match status" value="1"/>
</dbReference>
<dbReference type="EMBL" id="FZOJ01000004">
    <property type="protein sequence ID" value="SNS13211.1"/>
    <property type="molecule type" value="Genomic_DNA"/>
</dbReference>
<dbReference type="FunFam" id="1.20.1090.10:FF:000001">
    <property type="entry name" value="Aldehyde-alcohol dehydrogenase"/>
    <property type="match status" value="1"/>
</dbReference>
<evidence type="ECO:0000259" key="4">
    <source>
        <dbReference type="Pfam" id="PF00465"/>
    </source>
</evidence>
<evidence type="ECO:0000313" key="7">
    <source>
        <dbReference type="Proteomes" id="UP000198304"/>
    </source>
</evidence>
<dbReference type="GO" id="GO:0004022">
    <property type="term" value="F:alcohol dehydrogenase (NAD+) activity"/>
    <property type="evidence" value="ECO:0007669"/>
    <property type="project" value="UniProtKB-ARBA"/>
</dbReference>
<name>A0A239C0N2_9FIRM</name>
<keyword evidence="7" id="KW-1185">Reference proteome</keyword>
<proteinExistence type="inferred from homology"/>
<comment type="similarity">
    <text evidence="1">Belongs to the iron-containing alcohol dehydrogenase family.</text>
</comment>